<evidence type="ECO:0000256" key="1">
    <source>
        <dbReference type="ARBA" id="ARBA00004496"/>
    </source>
</evidence>
<comment type="similarity">
    <text evidence="2">Belongs to the PhoH family.</text>
</comment>
<evidence type="ECO:0000256" key="6">
    <source>
        <dbReference type="ARBA" id="ARBA00039970"/>
    </source>
</evidence>
<name>A0A645G8W5_9ZZZZ</name>
<evidence type="ECO:0000256" key="2">
    <source>
        <dbReference type="ARBA" id="ARBA00010393"/>
    </source>
</evidence>
<dbReference type="Gene3D" id="3.40.50.300">
    <property type="entry name" value="P-loop containing nucleotide triphosphate hydrolases"/>
    <property type="match status" value="1"/>
</dbReference>
<dbReference type="InterPro" id="IPR051451">
    <property type="entry name" value="PhoH2-like"/>
</dbReference>
<dbReference type="InterPro" id="IPR003714">
    <property type="entry name" value="PhoH"/>
</dbReference>
<evidence type="ECO:0000313" key="8">
    <source>
        <dbReference type="EMBL" id="MPN23337.1"/>
    </source>
</evidence>
<organism evidence="8">
    <name type="scientific">bioreactor metagenome</name>
    <dbReference type="NCBI Taxonomy" id="1076179"/>
    <lineage>
        <taxon>unclassified sequences</taxon>
        <taxon>metagenomes</taxon>
        <taxon>ecological metagenomes</taxon>
    </lineage>
</organism>
<proteinExistence type="inferred from homology"/>
<evidence type="ECO:0000256" key="5">
    <source>
        <dbReference type="ARBA" id="ARBA00022840"/>
    </source>
</evidence>
<protein>
    <recommendedName>
        <fullName evidence="6">PhoH-like protein</fullName>
    </recommendedName>
</protein>
<sequence length="237" mass="26671">MRAFRDREDDELKALFAGRIKVGGRKREILPRSKAQLTYLKMLRSRDVVFGVGPAGTGKTYLAMAVAVSELLAGNCNRIVLTRPAKEAGENLGFLPGSLEEKIMPYLRPLYDALYDMLDFSEAANLIERNVIEVAPLAFMRGRTLNHAFIILDEAQNTTEEQMLMFLTRLGYRSRCVITGDPSQSDLGRHERSGLKHGLLTLRDIPEIGIVEFSTRDVVRHALLEKIIHAYHTGRES</sequence>
<reference evidence="8" key="1">
    <citation type="submission" date="2019-08" db="EMBL/GenBank/DDBJ databases">
        <authorList>
            <person name="Kucharzyk K."/>
            <person name="Murdoch R.W."/>
            <person name="Higgins S."/>
            <person name="Loffler F."/>
        </authorList>
    </citation>
    <scope>NUCLEOTIDE SEQUENCE</scope>
</reference>
<dbReference type="PANTHER" id="PTHR30473">
    <property type="entry name" value="PROTEIN PHOH"/>
    <property type="match status" value="1"/>
</dbReference>
<dbReference type="EMBL" id="VSSQ01071813">
    <property type="protein sequence ID" value="MPN23337.1"/>
    <property type="molecule type" value="Genomic_DNA"/>
</dbReference>
<dbReference type="FunFam" id="3.40.50.300:FF:000013">
    <property type="entry name" value="PhoH family ATPase"/>
    <property type="match status" value="1"/>
</dbReference>
<evidence type="ECO:0000256" key="3">
    <source>
        <dbReference type="ARBA" id="ARBA00022490"/>
    </source>
</evidence>
<feature type="domain" description="PhoH-like protein" evidence="7">
    <location>
        <begin position="29"/>
        <end position="231"/>
    </location>
</feature>
<dbReference type="GO" id="GO:0005829">
    <property type="term" value="C:cytosol"/>
    <property type="evidence" value="ECO:0007669"/>
    <property type="project" value="TreeGrafter"/>
</dbReference>
<dbReference type="PANTHER" id="PTHR30473:SF1">
    <property type="entry name" value="PHOH-LIKE PROTEIN"/>
    <property type="match status" value="1"/>
</dbReference>
<evidence type="ECO:0000259" key="7">
    <source>
        <dbReference type="Pfam" id="PF02562"/>
    </source>
</evidence>
<comment type="subcellular location">
    <subcellularLocation>
        <location evidence="1">Cytoplasm</location>
    </subcellularLocation>
</comment>
<dbReference type="GO" id="GO:0005524">
    <property type="term" value="F:ATP binding"/>
    <property type="evidence" value="ECO:0007669"/>
    <property type="project" value="UniProtKB-KW"/>
</dbReference>
<dbReference type="Pfam" id="PF02562">
    <property type="entry name" value="PhoH"/>
    <property type="match status" value="1"/>
</dbReference>
<keyword evidence="4" id="KW-0547">Nucleotide-binding</keyword>
<dbReference type="InterPro" id="IPR027417">
    <property type="entry name" value="P-loop_NTPase"/>
</dbReference>
<accession>A0A645G8W5</accession>
<dbReference type="SUPFAM" id="SSF52540">
    <property type="entry name" value="P-loop containing nucleoside triphosphate hydrolases"/>
    <property type="match status" value="1"/>
</dbReference>
<comment type="caution">
    <text evidence="8">The sequence shown here is derived from an EMBL/GenBank/DDBJ whole genome shotgun (WGS) entry which is preliminary data.</text>
</comment>
<evidence type="ECO:0000256" key="4">
    <source>
        <dbReference type="ARBA" id="ARBA00022741"/>
    </source>
</evidence>
<keyword evidence="5" id="KW-0067">ATP-binding</keyword>
<dbReference type="AlphaFoldDB" id="A0A645G8W5"/>
<gene>
    <name evidence="8" type="ORF">SDC9_170725</name>
</gene>
<keyword evidence="3" id="KW-0963">Cytoplasm</keyword>